<dbReference type="EMBL" id="SJPG01000001">
    <property type="protein sequence ID" value="TWT62775.1"/>
    <property type="molecule type" value="Genomic_DNA"/>
</dbReference>
<accession>A0A5C5XKW0</accession>
<proteinExistence type="predicted"/>
<sequence>MRLSFMKNVCFPLDDASGYDFNMLQNGLARSEQKQMGWIDVACGDYGGREWDAVLAFESEDVA</sequence>
<dbReference type="AlphaFoldDB" id="A0A5C5XKW0"/>
<keyword evidence="2" id="KW-1185">Reference proteome</keyword>
<name>A0A5C5XKW0_9PLAN</name>
<evidence type="ECO:0000313" key="2">
    <source>
        <dbReference type="Proteomes" id="UP000316095"/>
    </source>
</evidence>
<reference evidence="1 2" key="1">
    <citation type="submission" date="2019-02" db="EMBL/GenBank/DDBJ databases">
        <title>Deep-cultivation of Planctomycetes and their phenomic and genomic characterization uncovers novel biology.</title>
        <authorList>
            <person name="Wiegand S."/>
            <person name="Jogler M."/>
            <person name="Boedeker C."/>
            <person name="Pinto D."/>
            <person name="Vollmers J."/>
            <person name="Rivas-Marin E."/>
            <person name="Kohn T."/>
            <person name="Peeters S.H."/>
            <person name="Heuer A."/>
            <person name="Rast P."/>
            <person name="Oberbeckmann S."/>
            <person name="Bunk B."/>
            <person name="Jeske O."/>
            <person name="Meyerdierks A."/>
            <person name="Storesund J.E."/>
            <person name="Kallscheuer N."/>
            <person name="Luecker S."/>
            <person name="Lage O.M."/>
            <person name="Pohl T."/>
            <person name="Merkel B.J."/>
            <person name="Hornburger P."/>
            <person name="Mueller R.-W."/>
            <person name="Bruemmer F."/>
            <person name="Labrenz M."/>
            <person name="Spormann A.M."/>
            <person name="Op Den Camp H."/>
            <person name="Overmann J."/>
            <person name="Amann R."/>
            <person name="Jetten M.S.M."/>
            <person name="Mascher T."/>
            <person name="Medema M.H."/>
            <person name="Devos D.P."/>
            <person name="Kaster A.-K."/>
            <person name="Ovreas L."/>
            <person name="Rohde M."/>
            <person name="Galperin M.Y."/>
            <person name="Jogler C."/>
        </authorList>
    </citation>
    <scope>NUCLEOTIDE SEQUENCE [LARGE SCALE GENOMIC DNA]</scope>
    <source>
        <strain evidence="1 2">Pan54</strain>
    </source>
</reference>
<evidence type="ECO:0000313" key="1">
    <source>
        <dbReference type="EMBL" id="TWT62775.1"/>
    </source>
</evidence>
<comment type="caution">
    <text evidence="1">The sequence shown here is derived from an EMBL/GenBank/DDBJ whole genome shotgun (WGS) entry which is preliminary data.</text>
</comment>
<gene>
    <name evidence="1" type="ORF">Pan54_35200</name>
</gene>
<organism evidence="1 2">
    <name type="scientific">Rubinisphaera italica</name>
    <dbReference type="NCBI Taxonomy" id="2527969"/>
    <lineage>
        <taxon>Bacteria</taxon>
        <taxon>Pseudomonadati</taxon>
        <taxon>Planctomycetota</taxon>
        <taxon>Planctomycetia</taxon>
        <taxon>Planctomycetales</taxon>
        <taxon>Planctomycetaceae</taxon>
        <taxon>Rubinisphaera</taxon>
    </lineage>
</organism>
<protein>
    <submittedName>
        <fullName evidence="1">Uncharacterized protein</fullName>
    </submittedName>
</protein>
<dbReference type="Proteomes" id="UP000316095">
    <property type="component" value="Unassembled WGS sequence"/>
</dbReference>